<dbReference type="AlphaFoldDB" id="A0A6A0A3Z4"/>
<organism evidence="2 3">
    <name type="scientific">Haematococcus lacustris</name>
    <name type="common">Green alga</name>
    <name type="synonym">Haematococcus pluvialis</name>
    <dbReference type="NCBI Taxonomy" id="44745"/>
    <lineage>
        <taxon>Eukaryota</taxon>
        <taxon>Viridiplantae</taxon>
        <taxon>Chlorophyta</taxon>
        <taxon>core chlorophytes</taxon>
        <taxon>Chlorophyceae</taxon>
        <taxon>CS clade</taxon>
        <taxon>Chlamydomonadales</taxon>
        <taxon>Haematococcaceae</taxon>
        <taxon>Haematococcus</taxon>
    </lineage>
</organism>
<comment type="caution">
    <text evidence="2">The sequence shown here is derived from an EMBL/GenBank/DDBJ whole genome shotgun (WGS) entry which is preliminary data.</text>
</comment>
<dbReference type="InterPro" id="IPR036249">
    <property type="entry name" value="Thioredoxin-like_sf"/>
</dbReference>
<dbReference type="SUPFAM" id="SSF52833">
    <property type="entry name" value="Thioredoxin-like"/>
    <property type="match status" value="1"/>
</dbReference>
<protein>
    <submittedName>
        <fullName evidence="2">Uncharacterized protein</fullName>
    </submittedName>
</protein>
<gene>
    <name evidence="2" type="ORF">HaLaN_25897</name>
</gene>
<evidence type="ECO:0000313" key="3">
    <source>
        <dbReference type="Proteomes" id="UP000485058"/>
    </source>
</evidence>
<feature type="non-terminal residue" evidence="2">
    <location>
        <position position="1"/>
    </location>
</feature>
<sequence length="49" mass="5616">SFARADDEYEDSEDEAPKSAEDDVLVLTEKNFDATIKKHKFVLAEFYGM</sequence>
<feature type="region of interest" description="Disordered" evidence="1">
    <location>
        <begin position="1"/>
        <end position="22"/>
    </location>
</feature>
<proteinExistence type="predicted"/>
<reference evidence="2 3" key="1">
    <citation type="submission" date="2020-02" db="EMBL/GenBank/DDBJ databases">
        <title>Draft genome sequence of Haematococcus lacustris strain NIES-144.</title>
        <authorList>
            <person name="Morimoto D."/>
            <person name="Nakagawa S."/>
            <person name="Yoshida T."/>
            <person name="Sawayama S."/>
        </authorList>
    </citation>
    <scope>NUCLEOTIDE SEQUENCE [LARGE SCALE GENOMIC DNA]</scope>
    <source>
        <strain evidence="2 3">NIES-144</strain>
    </source>
</reference>
<keyword evidence="3" id="KW-1185">Reference proteome</keyword>
<evidence type="ECO:0000313" key="2">
    <source>
        <dbReference type="EMBL" id="GFH27556.1"/>
    </source>
</evidence>
<name>A0A6A0A3Z4_HAELA</name>
<dbReference type="Gene3D" id="3.40.30.10">
    <property type="entry name" value="Glutaredoxin"/>
    <property type="match status" value="1"/>
</dbReference>
<dbReference type="EMBL" id="BLLF01003523">
    <property type="protein sequence ID" value="GFH27556.1"/>
    <property type="molecule type" value="Genomic_DNA"/>
</dbReference>
<accession>A0A6A0A3Z4</accession>
<evidence type="ECO:0000256" key="1">
    <source>
        <dbReference type="SAM" id="MobiDB-lite"/>
    </source>
</evidence>
<dbReference type="Proteomes" id="UP000485058">
    <property type="component" value="Unassembled WGS sequence"/>
</dbReference>